<comment type="caution">
    <text evidence="6">The sequence shown here is derived from an EMBL/GenBank/DDBJ whole genome shotgun (WGS) entry which is preliminary data.</text>
</comment>
<evidence type="ECO:0000256" key="4">
    <source>
        <dbReference type="PIRSR" id="PIRSR006806-1"/>
    </source>
</evidence>
<dbReference type="GO" id="GO:0005524">
    <property type="term" value="F:ATP binding"/>
    <property type="evidence" value="ECO:0007669"/>
    <property type="project" value="UniProtKB-KW"/>
</dbReference>
<dbReference type="Pfam" id="PF01812">
    <property type="entry name" value="5-FTHF_cyc-lig"/>
    <property type="match status" value="1"/>
</dbReference>
<evidence type="ECO:0000256" key="5">
    <source>
        <dbReference type="RuleBase" id="RU361279"/>
    </source>
</evidence>
<keyword evidence="5" id="KW-0460">Magnesium</keyword>
<comment type="similarity">
    <text evidence="1 5">Belongs to the 5-formyltetrahydrofolate cyclo-ligase family.</text>
</comment>
<keyword evidence="5" id="KW-0479">Metal-binding</keyword>
<proteinExistence type="inferred from homology"/>
<protein>
    <recommendedName>
        <fullName evidence="5">5-formyltetrahydrofolate cyclo-ligase</fullName>
        <ecNumber evidence="5">6.3.3.2</ecNumber>
    </recommendedName>
</protein>
<dbReference type="InterPro" id="IPR002698">
    <property type="entry name" value="FTHF_cligase"/>
</dbReference>
<dbReference type="GO" id="GO:0035999">
    <property type="term" value="P:tetrahydrofolate interconversion"/>
    <property type="evidence" value="ECO:0007669"/>
    <property type="project" value="TreeGrafter"/>
</dbReference>
<name>A0A8J2XX76_9BURK</name>
<evidence type="ECO:0000313" key="7">
    <source>
        <dbReference type="Proteomes" id="UP000620266"/>
    </source>
</evidence>
<dbReference type="InterPro" id="IPR024185">
    <property type="entry name" value="FTHF_cligase-like_sf"/>
</dbReference>
<evidence type="ECO:0000256" key="2">
    <source>
        <dbReference type="ARBA" id="ARBA00022741"/>
    </source>
</evidence>
<gene>
    <name evidence="6" type="ORF">GCM10007205_14880</name>
</gene>
<reference evidence="6" key="2">
    <citation type="submission" date="2020-09" db="EMBL/GenBank/DDBJ databases">
        <authorList>
            <person name="Sun Q."/>
            <person name="Sedlacek I."/>
        </authorList>
    </citation>
    <scope>NUCLEOTIDE SEQUENCE</scope>
    <source>
        <strain evidence="6">CCM 7086</strain>
    </source>
</reference>
<dbReference type="Gene3D" id="3.40.50.10420">
    <property type="entry name" value="NagB/RpiA/CoA transferase-like"/>
    <property type="match status" value="1"/>
</dbReference>
<dbReference type="InterPro" id="IPR037171">
    <property type="entry name" value="NagB/RpiA_transferase-like"/>
</dbReference>
<evidence type="ECO:0000313" key="6">
    <source>
        <dbReference type="EMBL" id="GGC06669.1"/>
    </source>
</evidence>
<reference evidence="6" key="1">
    <citation type="journal article" date="2014" name="Int. J. Syst. Evol. Microbiol.">
        <title>Complete genome sequence of Corynebacterium casei LMG S-19264T (=DSM 44701T), isolated from a smear-ripened cheese.</title>
        <authorList>
            <consortium name="US DOE Joint Genome Institute (JGI-PGF)"/>
            <person name="Walter F."/>
            <person name="Albersmeier A."/>
            <person name="Kalinowski J."/>
            <person name="Ruckert C."/>
        </authorList>
    </citation>
    <scope>NUCLEOTIDE SEQUENCE</scope>
    <source>
        <strain evidence="6">CCM 7086</strain>
    </source>
</reference>
<dbReference type="GO" id="GO:0030272">
    <property type="term" value="F:5-formyltetrahydrofolate cyclo-ligase activity"/>
    <property type="evidence" value="ECO:0007669"/>
    <property type="project" value="UniProtKB-EC"/>
</dbReference>
<organism evidence="6 7">
    <name type="scientific">Oxalicibacterium flavum</name>
    <dbReference type="NCBI Taxonomy" id="179467"/>
    <lineage>
        <taxon>Bacteria</taxon>
        <taxon>Pseudomonadati</taxon>
        <taxon>Pseudomonadota</taxon>
        <taxon>Betaproteobacteria</taxon>
        <taxon>Burkholderiales</taxon>
        <taxon>Oxalobacteraceae</taxon>
        <taxon>Oxalicibacterium</taxon>
    </lineage>
</organism>
<accession>A0A8J2XX76</accession>
<feature type="binding site" evidence="4">
    <location>
        <position position="54"/>
    </location>
    <ligand>
        <name>substrate</name>
    </ligand>
</feature>
<dbReference type="RefSeq" id="WP_188395600.1">
    <property type="nucleotide sequence ID" value="NZ_BMCG01000003.1"/>
</dbReference>
<dbReference type="Proteomes" id="UP000620266">
    <property type="component" value="Unassembled WGS sequence"/>
</dbReference>
<dbReference type="PANTHER" id="PTHR23407">
    <property type="entry name" value="ATPASE INHIBITOR/5-FORMYLTETRAHYDROFOLATE CYCLO-LIGASE"/>
    <property type="match status" value="1"/>
</dbReference>
<dbReference type="PANTHER" id="PTHR23407:SF1">
    <property type="entry name" value="5-FORMYLTETRAHYDROFOLATE CYCLO-LIGASE"/>
    <property type="match status" value="1"/>
</dbReference>
<evidence type="ECO:0000256" key="1">
    <source>
        <dbReference type="ARBA" id="ARBA00010638"/>
    </source>
</evidence>
<dbReference type="NCBIfam" id="TIGR02727">
    <property type="entry name" value="MTHFS_bact"/>
    <property type="match status" value="1"/>
</dbReference>
<dbReference type="EC" id="6.3.3.2" evidence="5"/>
<evidence type="ECO:0000256" key="3">
    <source>
        <dbReference type="ARBA" id="ARBA00022840"/>
    </source>
</evidence>
<sequence length="182" mass="20177">MQKPELRPALLARRQTLAADAKKTMDERIGERLLAWLRAADATLVGVYWPMRGEPDLHATFSALHDSGMQLALPVVVSKDAPLKFVAWTPGEPMKDDRYGAMTPAAPHREVFPQLLVIPCVGFNRHRFRLGYGGGFYDRTVALTPRPRTVGVAYAFSEVAFAPDTYDIALDALLTEEGQLPE</sequence>
<dbReference type="AlphaFoldDB" id="A0A8J2XX76"/>
<feature type="binding site" evidence="4">
    <location>
        <begin position="3"/>
        <end position="7"/>
    </location>
    <ligand>
        <name>ATP</name>
        <dbReference type="ChEBI" id="CHEBI:30616"/>
    </ligand>
</feature>
<comment type="catalytic activity">
    <reaction evidence="5">
        <text>(6S)-5-formyl-5,6,7,8-tetrahydrofolate + ATP = (6R)-5,10-methenyltetrahydrofolate + ADP + phosphate</text>
        <dbReference type="Rhea" id="RHEA:10488"/>
        <dbReference type="ChEBI" id="CHEBI:30616"/>
        <dbReference type="ChEBI" id="CHEBI:43474"/>
        <dbReference type="ChEBI" id="CHEBI:57455"/>
        <dbReference type="ChEBI" id="CHEBI:57457"/>
        <dbReference type="ChEBI" id="CHEBI:456216"/>
        <dbReference type="EC" id="6.3.3.2"/>
    </reaction>
</comment>
<dbReference type="GO" id="GO:0046872">
    <property type="term" value="F:metal ion binding"/>
    <property type="evidence" value="ECO:0007669"/>
    <property type="project" value="UniProtKB-KW"/>
</dbReference>
<dbReference type="PIRSF" id="PIRSF006806">
    <property type="entry name" value="FTHF_cligase"/>
    <property type="match status" value="1"/>
</dbReference>
<dbReference type="GO" id="GO:0009396">
    <property type="term" value="P:folic acid-containing compound biosynthetic process"/>
    <property type="evidence" value="ECO:0007669"/>
    <property type="project" value="TreeGrafter"/>
</dbReference>
<keyword evidence="7" id="KW-1185">Reference proteome</keyword>
<dbReference type="SUPFAM" id="SSF100950">
    <property type="entry name" value="NagB/RpiA/CoA transferase-like"/>
    <property type="match status" value="1"/>
</dbReference>
<comment type="cofactor">
    <cofactor evidence="5">
        <name>Mg(2+)</name>
        <dbReference type="ChEBI" id="CHEBI:18420"/>
    </cofactor>
</comment>
<feature type="binding site" evidence="4">
    <location>
        <begin position="129"/>
        <end position="137"/>
    </location>
    <ligand>
        <name>ATP</name>
        <dbReference type="ChEBI" id="CHEBI:30616"/>
    </ligand>
</feature>
<keyword evidence="2 4" id="KW-0547">Nucleotide-binding</keyword>
<dbReference type="EMBL" id="BMCG01000003">
    <property type="protein sequence ID" value="GGC06669.1"/>
    <property type="molecule type" value="Genomic_DNA"/>
</dbReference>
<keyword evidence="3 4" id="KW-0067">ATP-binding</keyword>